<proteinExistence type="predicted"/>
<name>A0A151MM23_ALLMI</name>
<gene>
    <name evidence="2" type="ORF">Y1Q_0000150</name>
</gene>
<evidence type="ECO:0000313" key="3">
    <source>
        <dbReference type="Proteomes" id="UP000050525"/>
    </source>
</evidence>
<dbReference type="EMBL" id="AKHW03005770">
    <property type="protein sequence ID" value="KYO25489.1"/>
    <property type="molecule type" value="Genomic_DNA"/>
</dbReference>
<evidence type="ECO:0000256" key="1">
    <source>
        <dbReference type="SAM" id="MobiDB-lite"/>
    </source>
</evidence>
<sequence length="99" mass="10563">MSGAQEPLHTDETPADLEATLSPSGKYGIQAPGTVHRQKQKQARDSSPGELPLAQTAEMLPELIKEARGFDTGKSSAPSFPALPPKKLDPTLLLCLTKK</sequence>
<dbReference type="Proteomes" id="UP000050525">
    <property type="component" value="Unassembled WGS sequence"/>
</dbReference>
<organism evidence="2 3">
    <name type="scientific">Alligator mississippiensis</name>
    <name type="common">American alligator</name>
    <dbReference type="NCBI Taxonomy" id="8496"/>
    <lineage>
        <taxon>Eukaryota</taxon>
        <taxon>Metazoa</taxon>
        <taxon>Chordata</taxon>
        <taxon>Craniata</taxon>
        <taxon>Vertebrata</taxon>
        <taxon>Euteleostomi</taxon>
        <taxon>Archelosauria</taxon>
        <taxon>Archosauria</taxon>
        <taxon>Crocodylia</taxon>
        <taxon>Alligatoridae</taxon>
        <taxon>Alligatorinae</taxon>
        <taxon>Alligator</taxon>
    </lineage>
</organism>
<evidence type="ECO:0000313" key="2">
    <source>
        <dbReference type="EMBL" id="KYO25489.1"/>
    </source>
</evidence>
<comment type="caution">
    <text evidence="2">The sequence shown here is derived from an EMBL/GenBank/DDBJ whole genome shotgun (WGS) entry which is preliminary data.</text>
</comment>
<feature type="region of interest" description="Disordered" evidence="1">
    <location>
        <begin position="1"/>
        <end position="86"/>
    </location>
</feature>
<keyword evidence="3" id="KW-1185">Reference proteome</keyword>
<protein>
    <submittedName>
        <fullName evidence="2">Uncharacterized protein</fullName>
    </submittedName>
</protein>
<reference evidence="2 3" key="1">
    <citation type="journal article" date="2012" name="Genome Biol.">
        <title>Sequencing three crocodilian genomes to illuminate the evolution of archosaurs and amniotes.</title>
        <authorList>
            <person name="St John J.A."/>
            <person name="Braun E.L."/>
            <person name="Isberg S.R."/>
            <person name="Miles L.G."/>
            <person name="Chong A.Y."/>
            <person name="Gongora J."/>
            <person name="Dalzell P."/>
            <person name="Moran C."/>
            <person name="Bed'hom B."/>
            <person name="Abzhanov A."/>
            <person name="Burgess S.C."/>
            <person name="Cooksey A.M."/>
            <person name="Castoe T.A."/>
            <person name="Crawford N.G."/>
            <person name="Densmore L.D."/>
            <person name="Drew J.C."/>
            <person name="Edwards S.V."/>
            <person name="Faircloth B.C."/>
            <person name="Fujita M.K."/>
            <person name="Greenwold M.J."/>
            <person name="Hoffmann F.G."/>
            <person name="Howard J.M."/>
            <person name="Iguchi T."/>
            <person name="Janes D.E."/>
            <person name="Khan S.Y."/>
            <person name="Kohno S."/>
            <person name="de Koning A.J."/>
            <person name="Lance S.L."/>
            <person name="McCarthy F.M."/>
            <person name="McCormack J.E."/>
            <person name="Merchant M.E."/>
            <person name="Peterson D.G."/>
            <person name="Pollock D.D."/>
            <person name="Pourmand N."/>
            <person name="Raney B.J."/>
            <person name="Roessler K.A."/>
            <person name="Sanford J.R."/>
            <person name="Sawyer R.H."/>
            <person name="Schmidt C.J."/>
            <person name="Triplett E.W."/>
            <person name="Tuberville T.D."/>
            <person name="Venegas-Anaya M."/>
            <person name="Howard J.T."/>
            <person name="Jarvis E.D."/>
            <person name="Guillette L.J.Jr."/>
            <person name="Glenn T.C."/>
            <person name="Green R.E."/>
            <person name="Ray D.A."/>
        </authorList>
    </citation>
    <scope>NUCLEOTIDE SEQUENCE [LARGE SCALE GENOMIC DNA]</scope>
    <source>
        <strain evidence="2">KSC_2009_1</strain>
    </source>
</reference>
<dbReference type="AlphaFoldDB" id="A0A151MM23"/>
<accession>A0A151MM23</accession>